<feature type="compositionally biased region" description="Basic and acidic residues" evidence="7">
    <location>
        <begin position="187"/>
        <end position="206"/>
    </location>
</feature>
<comment type="similarity">
    <text evidence="3">Belongs to the NEMF family.</text>
</comment>
<evidence type="ECO:0000259" key="10">
    <source>
        <dbReference type="Pfam" id="PF11923"/>
    </source>
</evidence>
<dbReference type="InterPro" id="IPR021846">
    <property type="entry name" value="NFACT-C"/>
</dbReference>
<keyword evidence="8" id="KW-0812">Transmembrane</keyword>
<feature type="transmembrane region" description="Helical" evidence="8">
    <location>
        <begin position="1417"/>
        <end position="1438"/>
    </location>
</feature>
<feature type="transmembrane region" description="Helical" evidence="8">
    <location>
        <begin position="1459"/>
        <end position="1478"/>
    </location>
</feature>
<evidence type="ECO:0000259" key="9">
    <source>
        <dbReference type="Pfam" id="PF05670"/>
    </source>
</evidence>
<feature type="transmembrane region" description="Helical" evidence="8">
    <location>
        <begin position="1162"/>
        <end position="1185"/>
    </location>
</feature>
<evidence type="ECO:0000313" key="11">
    <source>
        <dbReference type="EMBL" id="CAE7321834.1"/>
    </source>
</evidence>
<keyword evidence="8" id="KW-0472">Membrane</keyword>
<dbReference type="GO" id="GO:0072344">
    <property type="term" value="P:rescue of stalled ribosome"/>
    <property type="evidence" value="ECO:0007669"/>
    <property type="project" value="TreeGrafter"/>
</dbReference>
<feature type="compositionally biased region" description="Acidic residues" evidence="7">
    <location>
        <begin position="795"/>
        <end position="806"/>
    </location>
</feature>
<dbReference type="GO" id="GO:1990112">
    <property type="term" value="C:RQC complex"/>
    <property type="evidence" value="ECO:0007669"/>
    <property type="project" value="TreeGrafter"/>
</dbReference>
<organism evidence="11 12">
    <name type="scientific">Symbiodinium pilosum</name>
    <name type="common">Dinoflagellate</name>
    <dbReference type="NCBI Taxonomy" id="2952"/>
    <lineage>
        <taxon>Eukaryota</taxon>
        <taxon>Sar</taxon>
        <taxon>Alveolata</taxon>
        <taxon>Dinophyceae</taxon>
        <taxon>Suessiales</taxon>
        <taxon>Symbiodiniaceae</taxon>
        <taxon>Symbiodinium</taxon>
    </lineage>
</organism>
<dbReference type="EMBL" id="CAJNIZ010011581">
    <property type="protein sequence ID" value="CAE7321834.1"/>
    <property type="molecule type" value="Genomic_DNA"/>
</dbReference>
<dbReference type="Pfam" id="PF05833">
    <property type="entry name" value="NFACT_N"/>
    <property type="match status" value="1"/>
</dbReference>
<feature type="transmembrane region" description="Helical" evidence="8">
    <location>
        <begin position="1092"/>
        <end position="1111"/>
    </location>
</feature>
<dbReference type="Proteomes" id="UP000649617">
    <property type="component" value="Unassembled WGS sequence"/>
</dbReference>
<feature type="compositionally biased region" description="Polar residues" evidence="7">
    <location>
        <begin position="942"/>
        <end position="958"/>
    </location>
</feature>
<evidence type="ECO:0000256" key="3">
    <source>
        <dbReference type="ARBA" id="ARBA00008318"/>
    </source>
</evidence>
<comment type="caution">
    <text evidence="11">The sequence shown here is derived from an EMBL/GenBank/DDBJ whole genome shotgun (WGS) entry which is preliminary data.</text>
</comment>
<feature type="region of interest" description="Disordered" evidence="7">
    <location>
        <begin position="187"/>
        <end position="212"/>
    </location>
</feature>
<evidence type="ECO:0000256" key="1">
    <source>
        <dbReference type="ARBA" id="ARBA00004123"/>
    </source>
</evidence>
<dbReference type="Pfam" id="PF11923">
    <property type="entry name" value="NFACT-C"/>
    <property type="match status" value="1"/>
</dbReference>
<evidence type="ECO:0000256" key="4">
    <source>
        <dbReference type="ARBA" id="ARBA00022490"/>
    </source>
</evidence>
<protein>
    <submittedName>
        <fullName evidence="11">Nemf protein</fullName>
    </submittedName>
</protein>
<feature type="region of interest" description="Disordered" evidence="7">
    <location>
        <begin position="1257"/>
        <end position="1277"/>
    </location>
</feature>
<dbReference type="GO" id="GO:0005737">
    <property type="term" value="C:cytoplasm"/>
    <property type="evidence" value="ECO:0007669"/>
    <property type="project" value="UniProtKB-SubCell"/>
</dbReference>
<accession>A0A812NSG5</accession>
<evidence type="ECO:0000256" key="2">
    <source>
        <dbReference type="ARBA" id="ARBA00004496"/>
    </source>
</evidence>
<dbReference type="PANTHER" id="PTHR15239:SF6">
    <property type="entry name" value="RIBOSOME QUALITY CONTROL COMPLEX SUBUNIT NEMF"/>
    <property type="match status" value="1"/>
</dbReference>
<evidence type="ECO:0000256" key="8">
    <source>
        <dbReference type="SAM" id="Phobius"/>
    </source>
</evidence>
<dbReference type="InterPro" id="IPR051608">
    <property type="entry name" value="RQC_Subunit_NEMF"/>
</dbReference>
<evidence type="ECO:0000313" key="12">
    <source>
        <dbReference type="Proteomes" id="UP000649617"/>
    </source>
</evidence>
<dbReference type="Gene3D" id="2.30.310.10">
    <property type="entry name" value="ibrinogen binding protein from staphylococcus aureus domain"/>
    <property type="match status" value="1"/>
</dbReference>
<dbReference type="GO" id="GO:0000049">
    <property type="term" value="F:tRNA binding"/>
    <property type="evidence" value="ECO:0007669"/>
    <property type="project" value="TreeGrafter"/>
</dbReference>
<feature type="compositionally biased region" description="Acidic residues" evidence="7">
    <location>
        <begin position="309"/>
        <end position="328"/>
    </location>
</feature>
<feature type="compositionally biased region" description="Acidic residues" evidence="7">
    <location>
        <begin position="1257"/>
        <end position="1267"/>
    </location>
</feature>
<dbReference type="InterPro" id="IPR008532">
    <property type="entry name" value="NFACT_RNA-bd"/>
</dbReference>
<feature type="transmembrane region" description="Helical" evidence="8">
    <location>
        <begin position="1052"/>
        <end position="1071"/>
    </location>
</feature>
<feature type="transmembrane region" description="Helical" evidence="8">
    <location>
        <begin position="1382"/>
        <end position="1405"/>
    </location>
</feature>
<keyword evidence="8" id="KW-1133">Transmembrane helix</keyword>
<proteinExistence type="inferred from homology"/>
<feature type="transmembrane region" description="Helical" evidence="8">
    <location>
        <begin position="1123"/>
        <end position="1142"/>
    </location>
</feature>
<evidence type="ECO:0000256" key="5">
    <source>
        <dbReference type="ARBA" id="ARBA00023054"/>
    </source>
</evidence>
<dbReference type="Pfam" id="PF05670">
    <property type="entry name" value="NFACT-R_1"/>
    <property type="match status" value="1"/>
</dbReference>
<feature type="compositionally biased region" description="Basic and acidic residues" evidence="7">
    <location>
        <begin position="330"/>
        <end position="339"/>
    </location>
</feature>
<feature type="region of interest" description="Disordered" evidence="7">
    <location>
        <begin position="756"/>
        <end position="978"/>
    </location>
</feature>
<sequence length="1488" mass="163445">MVKTRFSSVDVRAMVNSIRPSAVGCKLANIYDINSKVYLLKLQRKGFRCLLLLESGVRFHLTEYQRDKSSIPSNYTMKLRKHLRNKRLTNISQLGADRAVDFQFGRGETAFHLILEIYVTGNLILTDHEYQILALLRVHSDQDTKVAMRQTYPVDKAMGLLKVPLTEFADEMEDILDLAAARAENQEVKELEKDDEQAAKDKKKGVESAFAKKSKKRVQHSAMPVVMLLHKLAPFADPALCASCVAKVSAAKGKPLQNAFKVTVDDMSFEELVELQQEAAEMLLDTLRSVSRPDDLGGGSMPQLAVAEAEAEDDLNDGNDEDEEEAVEGGEAKEAKADGKPGPPPEADAPVVPGWILRKKVHAPPAEATWTNEEFSPLEPPTAEDPDAIIAFPSFHRCVDEFFTQLEENKAVEQKAQHAQSVMARVDRIRADQGRRLLELEAEQQASERKASLIERNVELVDRALAMLNAMLASQVDWTELWREVKRQQRLGHPIAEHIHSLNLEQNEFKILLADVEEEEVEDEGTDDKPMEVVALNLNLSAHANVARLHSKRKETRDKTSRTQTHAEAAIKSAERKAHQDLQKFDLKQTIRRVRQTWWFEKYIWFVSSENYLVIAGHDAVQTEQLFLKHLGENDPFVQADVAGARTCFVRNPEGGEVPPATLREAGTLALCHSSAWDKQIVISAWWVPITQVSRGKAPEGEHLSIDDFFVTGRRHFMPPLHLEMGMTLLFQVSESSCAERHKGERKSRYLEAMANKPEAEEDAQEPEETVEIEAASDGPEEEDAEDQQSQGGEEGAEHEDPEADPSDAPAEDGGAPAEDPSQEVEEGEKSKGGKMRVSRAERRRQKKDDIEEEEEEVEVPKKLADAKSKGPSVDHLPRGQKSKAKKMKEKYADQDDDERELRLALLGSRKTKRAGGEGTKEGSVLASGGTGGTDASSETAQADTGTTGEQNASQPKDQTGGESGRKPQRRQQPKRDEVLKVGCDAEGGADMQPLQLDLLTGQPQPEDEVLYAMPMVAPYCALGGPYNLRVKLTPGSEFLLLVAGLCSFQTYLIFLLVGAGCGWLLINALFNAMANEPALTKDGKTFGRFSINQGIVGLVTGALYFLWNFLYPNCLSLRAQQVIIVLLLILNAAFCILLALFWKADAPEYNFFMASDIIAQLVGNATIFMLFPVIATFYAGWLVAPVRAGTDLSSLFATLVAQAQNPHPGSGKLKFSISTLFIVYSCFSMAGLLAWASILYFGTGLRYKIDDEDGTVDLSDSDDSSEEMTSINGSDVDGEMTSINGSDVDGVRECVVAHKKRFCDGLAVPRQLLLPVVLATLSQVAQWGIALSLGEVGASYCDPISCKGKAGKETYRLSLTSSQIMVPIGSVMSSVMPCPRWGFYALSAVQLAAGSIIACAAFGMGLDHFRTDNGQSLYICSFAVTGGLEGYLLTMAFRYIGDAVDIAGTRRQSAARMLSLLGVIVVNPISLLLGSMLESGQIACADP</sequence>
<dbReference type="FunFam" id="2.30.310.10:FF:000001">
    <property type="entry name" value="Nuclear export mediator factor Nemf"/>
    <property type="match status" value="1"/>
</dbReference>
<name>A0A812NSG5_SYMPI</name>
<dbReference type="PANTHER" id="PTHR15239">
    <property type="entry name" value="NUCLEAR EXPORT MEDIATOR FACTOR NEMF"/>
    <property type="match status" value="1"/>
</dbReference>
<evidence type="ECO:0000256" key="7">
    <source>
        <dbReference type="SAM" id="MobiDB-lite"/>
    </source>
</evidence>
<feature type="compositionally biased region" description="Acidic residues" evidence="7">
    <location>
        <begin position="760"/>
        <end position="772"/>
    </location>
</feature>
<dbReference type="GO" id="GO:1990116">
    <property type="term" value="P:ribosome-associated ubiquitin-dependent protein catabolic process"/>
    <property type="evidence" value="ECO:0007669"/>
    <property type="project" value="TreeGrafter"/>
</dbReference>
<feature type="compositionally biased region" description="Basic and acidic residues" evidence="7">
    <location>
        <begin position="859"/>
        <end position="869"/>
    </location>
</feature>
<feature type="domain" description="NFACT RNA-binding" evidence="9">
    <location>
        <begin position="602"/>
        <end position="704"/>
    </location>
</feature>
<dbReference type="GO" id="GO:0043023">
    <property type="term" value="F:ribosomal large subunit binding"/>
    <property type="evidence" value="ECO:0007669"/>
    <property type="project" value="TreeGrafter"/>
</dbReference>
<feature type="transmembrane region" description="Helical" evidence="8">
    <location>
        <begin position="1216"/>
        <end position="1242"/>
    </location>
</feature>
<evidence type="ECO:0000256" key="6">
    <source>
        <dbReference type="ARBA" id="ARBA00023242"/>
    </source>
</evidence>
<dbReference type="OrthoDB" id="207084at2759"/>
<comment type="subcellular location">
    <subcellularLocation>
        <location evidence="2">Cytoplasm</location>
    </subcellularLocation>
    <subcellularLocation>
        <location evidence="1">Nucleus</location>
    </subcellularLocation>
</comment>
<keyword evidence="12" id="KW-1185">Reference proteome</keyword>
<reference evidence="11" key="1">
    <citation type="submission" date="2021-02" db="EMBL/GenBank/DDBJ databases">
        <authorList>
            <person name="Dougan E. K."/>
            <person name="Rhodes N."/>
            <person name="Thang M."/>
            <person name="Chan C."/>
        </authorList>
    </citation>
    <scope>NUCLEOTIDE SEQUENCE</scope>
</reference>
<feature type="region of interest" description="Disordered" evidence="7">
    <location>
        <begin position="309"/>
        <end position="347"/>
    </location>
</feature>
<gene>
    <name evidence="11" type="primary">Nemf</name>
    <name evidence="11" type="ORF">SPIL2461_LOCUS7433</name>
</gene>
<dbReference type="GO" id="GO:0005634">
    <property type="term" value="C:nucleus"/>
    <property type="evidence" value="ECO:0007669"/>
    <property type="project" value="UniProtKB-SubCell"/>
</dbReference>
<feature type="domain" description="NFACT protein C-terminal" evidence="10">
    <location>
        <begin position="996"/>
        <end position="1037"/>
    </location>
</feature>
<keyword evidence="6" id="KW-0539">Nucleus</keyword>
<keyword evidence="4" id="KW-0963">Cytoplasm</keyword>
<keyword evidence="5" id="KW-0175">Coiled coil</keyword>
<feature type="compositionally biased region" description="Basic residues" evidence="7">
    <location>
        <begin position="833"/>
        <end position="846"/>
    </location>
</feature>
<feature type="compositionally biased region" description="Basic residues" evidence="7">
    <location>
        <begin position="879"/>
        <end position="889"/>
    </location>
</feature>